<dbReference type="STRING" id="39966.A0A369K2I6"/>
<sequence length="128" mass="14082">MTAASGRVNGHANSKISTFRSFIFHPYTQRYYPTMPPERNPIWDHFLTGEKQNQSHARAHCRGCIEKHRPDGAIVELDDSGKPKLSSESWVIEACKSGIGGVLGVKDSMIAHILGKGHNSPCPNTSPE</sequence>
<protein>
    <submittedName>
        <fullName evidence="1">Uncharacterized protein</fullName>
    </submittedName>
</protein>
<dbReference type="InParanoid" id="A0A369K2I6"/>
<comment type="caution">
    <text evidence="1">The sequence shown here is derived from an EMBL/GenBank/DDBJ whole genome shotgun (WGS) entry which is preliminary data.</text>
</comment>
<evidence type="ECO:0000313" key="2">
    <source>
        <dbReference type="Proteomes" id="UP000076154"/>
    </source>
</evidence>
<proteinExistence type="predicted"/>
<reference evidence="1" key="1">
    <citation type="submission" date="2018-04" db="EMBL/GenBank/DDBJ databases">
        <title>Whole genome sequencing of Hypsizygus marmoreus.</title>
        <authorList>
            <person name="Choi I.-G."/>
            <person name="Min B."/>
            <person name="Kim J.-G."/>
            <person name="Kim S."/>
            <person name="Oh Y.-L."/>
            <person name="Kong W.-S."/>
            <person name="Park H."/>
            <person name="Jeong J."/>
            <person name="Song E.-S."/>
        </authorList>
    </citation>
    <scope>NUCLEOTIDE SEQUENCE [LARGE SCALE GENOMIC DNA]</scope>
    <source>
        <strain evidence="1">51987-8</strain>
    </source>
</reference>
<dbReference type="EMBL" id="LUEZ02000040">
    <property type="protein sequence ID" value="RDB26063.1"/>
    <property type="molecule type" value="Genomic_DNA"/>
</dbReference>
<accession>A0A369K2I6</accession>
<gene>
    <name evidence="1" type="ORF">Hypma_006484</name>
</gene>
<name>A0A369K2I6_HYPMA</name>
<dbReference type="AlphaFoldDB" id="A0A369K2I6"/>
<keyword evidence="2" id="KW-1185">Reference proteome</keyword>
<evidence type="ECO:0000313" key="1">
    <source>
        <dbReference type="EMBL" id="RDB26063.1"/>
    </source>
</evidence>
<dbReference type="Proteomes" id="UP000076154">
    <property type="component" value="Unassembled WGS sequence"/>
</dbReference>
<dbReference type="OrthoDB" id="3050834at2759"/>
<organism evidence="1 2">
    <name type="scientific">Hypsizygus marmoreus</name>
    <name type="common">White beech mushroom</name>
    <name type="synonym">Agaricus marmoreus</name>
    <dbReference type="NCBI Taxonomy" id="39966"/>
    <lineage>
        <taxon>Eukaryota</taxon>
        <taxon>Fungi</taxon>
        <taxon>Dikarya</taxon>
        <taxon>Basidiomycota</taxon>
        <taxon>Agaricomycotina</taxon>
        <taxon>Agaricomycetes</taxon>
        <taxon>Agaricomycetidae</taxon>
        <taxon>Agaricales</taxon>
        <taxon>Tricholomatineae</taxon>
        <taxon>Lyophyllaceae</taxon>
        <taxon>Hypsizygus</taxon>
    </lineage>
</organism>